<keyword evidence="2" id="KW-0732">Signal</keyword>
<comment type="caution">
    <text evidence="3">The sequence shown here is derived from an EMBL/GenBank/DDBJ whole genome shotgun (WGS) entry which is preliminary data.</text>
</comment>
<keyword evidence="4" id="KW-1185">Reference proteome</keyword>
<protein>
    <submittedName>
        <fullName evidence="3">Uncharacterized protein</fullName>
    </submittedName>
</protein>
<name>A0AAN8P0S2_9PEZI</name>
<dbReference type="EMBL" id="JAVHNR010000001">
    <property type="protein sequence ID" value="KAK6355765.1"/>
    <property type="molecule type" value="Genomic_DNA"/>
</dbReference>
<proteinExistence type="predicted"/>
<feature type="chain" id="PRO_5042927886" evidence="2">
    <location>
        <begin position="19"/>
        <end position="218"/>
    </location>
</feature>
<accession>A0AAN8P0S2</accession>
<gene>
    <name evidence="3" type="ORF">TWF718_000147</name>
</gene>
<reference evidence="3 4" key="1">
    <citation type="submission" date="2019-10" db="EMBL/GenBank/DDBJ databases">
        <authorList>
            <person name="Palmer J.M."/>
        </authorList>
    </citation>
    <scope>NUCLEOTIDE SEQUENCE [LARGE SCALE GENOMIC DNA]</scope>
    <source>
        <strain evidence="3 4">TWF718</strain>
    </source>
</reference>
<dbReference type="Proteomes" id="UP001313282">
    <property type="component" value="Unassembled WGS sequence"/>
</dbReference>
<dbReference type="AlphaFoldDB" id="A0AAN8P0S2"/>
<evidence type="ECO:0000256" key="1">
    <source>
        <dbReference type="SAM" id="MobiDB-lite"/>
    </source>
</evidence>
<organism evidence="3 4">
    <name type="scientific">Orbilia javanica</name>
    <dbReference type="NCBI Taxonomy" id="47235"/>
    <lineage>
        <taxon>Eukaryota</taxon>
        <taxon>Fungi</taxon>
        <taxon>Dikarya</taxon>
        <taxon>Ascomycota</taxon>
        <taxon>Pezizomycotina</taxon>
        <taxon>Orbiliomycetes</taxon>
        <taxon>Orbiliales</taxon>
        <taxon>Orbiliaceae</taxon>
        <taxon>Orbilia</taxon>
    </lineage>
</organism>
<feature type="region of interest" description="Disordered" evidence="1">
    <location>
        <begin position="22"/>
        <end position="58"/>
    </location>
</feature>
<evidence type="ECO:0000313" key="4">
    <source>
        <dbReference type="Proteomes" id="UP001313282"/>
    </source>
</evidence>
<sequence length="218" mass="23703">MKISFVLASAVLLATAQAAPAQAAPAPKARGVDSPRPWTRPGLDCNKVTPKDPSKASQPECKLVCGYAQAELTDDGWKGFDELCNTPLWYDIKQAVKDLKGRAAPQPIKAIGPTRPSLNCAKVAPRFGNSEEAAKKCEAICGLAQEDGDWKKFDGTCLSDYDPRTRPGLDCWKVTARVQENELSDRVCAMGCQYAQDGLTEDGWQAVKDVKEKFNKTP</sequence>
<feature type="signal peptide" evidence="2">
    <location>
        <begin position="1"/>
        <end position="18"/>
    </location>
</feature>
<evidence type="ECO:0000256" key="2">
    <source>
        <dbReference type="SAM" id="SignalP"/>
    </source>
</evidence>
<evidence type="ECO:0000313" key="3">
    <source>
        <dbReference type="EMBL" id="KAK6355765.1"/>
    </source>
</evidence>